<comment type="caution">
    <text evidence="1">The sequence shown here is derived from an EMBL/GenBank/DDBJ whole genome shotgun (WGS) entry which is preliminary data.</text>
</comment>
<dbReference type="Proteomes" id="UP000481153">
    <property type="component" value="Unassembled WGS sequence"/>
</dbReference>
<reference evidence="1 2" key="1">
    <citation type="submission" date="2019-07" db="EMBL/GenBank/DDBJ databases">
        <title>Genomics analysis of Aphanomyces spp. identifies a new class of oomycete effector associated with host adaptation.</title>
        <authorList>
            <person name="Gaulin E."/>
        </authorList>
    </citation>
    <scope>NUCLEOTIDE SEQUENCE [LARGE SCALE GENOMIC DNA]</scope>
    <source>
        <strain evidence="1 2">ATCC 201684</strain>
    </source>
</reference>
<gene>
    <name evidence="1" type="ORF">Ae201684_008357</name>
</gene>
<proteinExistence type="predicted"/>
<dbReference type="AlphaFoldDB" id="A0A6G0X5B2"/>
<evidence type="ECO:0000313" key="1">
    <source>
        <dbReference type="EMBL" id="KAF0735146.1"/>
    </source>
</evidence>
<evidence type="ECO:0000313" key="2">
    <source>
        <dbReference type="Proteomes" id="UP000481153"/>
    </source>
</evidence>
<dbReference type="VEuPathDB" id="FungiDB:AeMF1_010330"/>
<protein>
    <submittedName>
        <fullName evidence="1">Uncharacterized protein</fullName>
    </submittedName>
</protein>
<sequence>MSCMFCNQPALTGKTLCFQHRKKKPCSVPDCMNQVNKKNLCVRHGARKGECKMPDCTNKKLRVGGYCYQHQDQRAAPSSDPETRTQSAVIRCAKRETHKQEYAQVDSVTPVDNALLDLWSEFSLSEDDDISPADTPIPVVPMDEEEDLTNFMQDMSNFMVDLSNFMLEQGMISE</sequence>
<dbReference type="EMBL" id="VJMJ01000101">
    <property type="protein sequence ID" value="KAF0735146.1"/>
    <property type="molecule type" value="Genomic_DNA"/>
</dbReference>
<keyword evidence="2" id="KW-1185">Reference proteome</keyword>
<accession>A0A6G0X5B2</accession>
<organism evidence="1 2">
    <name type="scientific">Aphanomyces euteiches</name>
    <dbReference type="NCBI Taxonomy" id="100861"/>
    <lineage>
        <taxon>Eukaryota</taxon>
        <taxon>Sar</taxon>
        <taxon>Stramenopiles</taxon>
        <taxon>Oomycota</taxon>
        <taxon>Saprolegniomycetes</taxon>
        <taxon>Saprolegniales</taxon>
        <taxon>Verrucalvaceae</taxon>
        <taxon>Aphanomyces</taxon>
    </lineage>
</organism>
<name>A0A6G0X5B2_9STRA</name>